<evidence type="ECO:0000313" key="6">
    <source>
        <dbReference type="EMBL" id="SHE88467.1"/>
    </source>
</evidence>
<dbReference type="FunFam" id="3.40.50.1970:FF:000003">
    <property type="entry name" value="Alcohol dehydrogenase, iron-containing"/>
    <property type="match status" value="1"/>
</dbReference>
<evidence type="ECO:0000313" key="5">
    <source>
        <dbReference type="EMBL" id="AMJ41658.1"/>
    </source>
</evidence>
<reference evidence="6" key="3">
    <citation type="submission" date="2016-11" db="EMBL/GenBank/DDBJ databases">
        <authorList>
            <person name="Varghese N."/>
            <person name="Submissions S."/>
        </authorList>
    </citation>
    <scope>NUCLEOTIDE SEQUENCE</scope>
    <source>
        <strain evidence="6">DSM 1682</strain>
    </source>
</reference>
<reference evidence="8" key="4">
    <citation type="submission" date="2016-11" db="EMBL/GenBank/DDBJ databases">
        <authorList>
            <person name="Jaros S."/>
            <person name="Januszkiewicz K."/>
            <person name="Wedrychowicz H."/>
        </authorList>
    </citation>
    <scope>NUCLEOTIDE SEQUENCE [LARGE SCALE GENOMIC DNA]</scope>
    <source>
        <strain evidence="8">DSM 1682</strain>
    </source>
</reference>
<reference evidence="7" key="2">
    <citation type="submission" date="2016-01" db="EMBL/GenBank/DDBJ databases">
        <authorList>
            <person name="Poehlein A."/>
            <person name="Schlien K."/>
            <person name="Gottschalk G."/>
            <person name="Buckel W."/>
            <person name="Daniel R."/>
        </authorList>
    </citation>
    <scope>NUCLEOTIDE SEQUENCE [LARGE SCALE GENOMIC DNA]</scope>
    <source>
        <strain evidence="7">X2</strain>
    </source>
</reference>
<dbReference type="InterPro" id="IPR056798">
    <property type="entry name" value="ADH_Fe_C"/>
</dbReference>
<evidence type="ECO:0000256" key="2">
    <source>
        <dbReference type="ARBA" id="ARBA00023002"/>
    </source>
</evidence>
<dbReference type="GO" id="GO:0008106">
    <property type="term" value="F:alcohol dehydrogenase (NADP+) activity"/>
    <property type="evidence" value="ECO:0007669"/>
    <property type="project" value="UniProtKB-EC"/>
</dbReference>
<feature type="domain" description="Alcohol dehydrogenase iron-type/glycerol dehydrogenase GldA" evidence="3">
    <location>
        <begin position="9"/>
        <end position="175"/>
    </location>
</feature>
<evidence type="ECO:0000313" key="8">
    <source>
        <dbReference type="Proteomes" id="UP000184204"/>
    </source>
</evidence>
<dbReference type="SUPFAM" id="SSF56796">
    <property type="entry name" value="Dehydroquinate synthase-like"/>
    <property type="match status" value="1"/>
</dbReference>
<comment type="similarity">
    <text evidence="1">Belongs to the iron-containing alcohol dehydrogenase family.</text>
</comment>
<evidence type="ECO:0000259" key="3">
    <source>
        <dbReference type="Pfam" id="PF00465"/>
    </source>
</evidence>
<dbReference type="GO" id="GO:0004022">
    <property type="term" value="F:alcohol dehydrogenase (NAD+) activity"/>
    <property type="evidence" value="ECO:0007669"/>
    <property type="project" value="UniProtKB-ARBA"/>
</dbReference>
<dbReference type="InterPro" id="IPR001670">
    <property type="entry name" value="ADH_Fe/GldA"/>
</dbReference>
<dbReference type="PANTHER" id="PTHR11496">
    <property type="entry name" value="ALCOHOL DEHYDROGENASE"/>
    <property type="match status" value="1"/>
</dbReference>
<dbReference type="AlphaFoldDB" id="A0A110A773"/>
<dbReference type="PANTHER" id="PTHR11496:SF102">
    <property type="entry name" value="ALCOHOL DEHYDROGENASE 4"/>
    <property type="match status" value="1"/>
</dbReference>
<proteinExistence type="inferred from homology"/>
<keyword evidence="7" id="KW-1185">Reference proteome</keyword>
<dbReference type="KEGG" id="cpro:CPRO_20770"/>
<dbReference type="Gene3D" id="1.20.1090.10">
    <property type="entry name" value="Dehydroquinate synthase-like - alpha domain"/>
    <property type="match status" value="1"/>
</dbReference>
<gene>
    <name evidence="5" type="primary">adhA</name>
    <name evidence="5" type="ORF">CPRO_20770</name>
    <name evidence="6" type="ORF">SAMN02745151_02098</name>
</gene>
<evidence type="ECO:0000256" key="1">
    <source>
        <dbReference type="ARBA" id="ARBA00007358"/>
    </source>
</evidence>
<dbReference type="RefSeq" id="WP_066051253.1">
    <property type="nucleotide sequence ID" value="NZ_CP014223.1"/>
</dbReference>
<organism evidence="6 8">
    <name type="scientific">Anaerotignum propionicum DSM 1682</name>
    <dbReference type="NCBI Taxonomy" id="991789"/>
    <lineage>
        <taxon>Bacteria</taxon>
        <taxon>Bacillati</taxon>
        <taxon>Bacillota</taxon>
        <taxon>Clostridia</taxon>
        <taxon>Lachnospirales</taxon>
        <taxon>Anaerotignaceae</taxon>
        <taxon>Anaerotignum</taxon>
    </lineage>
</organism>
<dbReference type="Proteomes" id="UP000068026">
    <property type="component" value="Chromosome"/>
</dbReference>
<feature type="domain" description="Fe-containing alcohol dehydrogenase-like C-terminal" evidence="4">
    <location>
        <begin position="188"/>
        <end position="306"/>
    </location>
</feature>
<dbReference type="CDD" id="cd08181">
    <property type="entry name" value="PPD-like"/>
    <property type="match status" value="1"/>
</dbReference>
<dbReference type="OrthoDB" id="9804734at2"/>
<evidence type="ECO:0000313" key="7">
    <source>
        <dbReference type="Proteomes" id="UP000068026"/>
    </source>
</evidence>
<sequence length="367" mass="40358">MDQFKFFMPAETFFGRGCILENKESFLTLGTKAMLITGRSSAKKNGAQKDVTDALDACKIPWVLFDEIGENPDVETVVKAAKMAHQEKVDFLIGIGGGSPMDAAKAIAVLAANPQADSEILFTQPDAKALTVAEIPTTAGTGSEVTQYSIMTLHEKRTKRAIIQKVFAKASFLDPKYMDELSAEITNNTAVDALTHLIESYLSVNANFFSEKIVELGLSLFKDCIPALKERVYTSEVRDKLMLASALAGVAIAQTSTSIPHCLGYFLTYEKGIPHGRANGIVTQAYLEMFPKVDKKVGQLLHCLDMNSIEDMGAFLKDVLHTSETFTVEEVAYYTERAMESPQKIATFPYPAVKEDIFKVYEKSLLS</sequence>
<dbReference type="Pfam" id="PF25137">
    <property type="entry name" value="ADH_Fe_C"/>
    <property type="match status" value="1"/>
</dbReference>
<dbReference type="EMBL" id="FQUA01000009">
    <property type="protein sequence ID" value="SHE88467.1"/>
    <property type="molecule type" value="Genomic_DNA"/>
</dbReference>
<dbReference type="InterPro" id="IPR039697">
    <property type="entry name" value="Alcohol_dehydrogenase_Fe"/>
</dbReference>
<dbReference type="GO" id="GO:0046872">
    <property type="term" value="F:metal ion binding"/>
    <property type="evidence" value="ECO:0007669"/>
    <property type="project" value="InterPro"/>
</dbReference>
<dbReference type="EMBL" id="CP014223">
    <property type="protein sequence ID" value="AMJ41658.1"/>
    <property type="molecule type" value="Genomic_DNA"/>
</dbReference>
<evidence type="ECO:0000259" key="4">
    <source>
        <dbReference type="Pfam" id="PF25137"/>
    </source>
</evidence>
<name>A0A110A773_ANAPI</name>
<accession>A0A110A773</accession>
<dbReference type="EC" id="1.1.1.2" evidence="5"/>
<keyword evidence="2 5" id="KW-0560">Oxidoreductase</keyword>
<dbReference type="Gene3D" id="3.40.50.1970">
    <property type="match status" value="1"/>
</dbReference>
<dbReference type="Pfam" id="PF00465">
    <property type="entry name" value="Fe-ADH"/>
    <property type="match status" value="1"/>
</dbReference>
<reference evidence="5 7" key="1">
    <citation type="journal article" date="2016" name="Genome Announc.">
        <title>Complete Genome Sequence of the Amino Acid-Fermenting Clostridium propionicum X2 (DSM 1682).</title>
        <authorList>
            <person name="Poehlein A."/>
            <person name="Schlien K."/>
            <person name="Chowdhury N.P."/>
            <person name="Gottschalk G."/>
            <person name="Buckel W."/>
            <person name="Daniel R."/>
        </authorList>
    </citation>
    <scope>NUCLEOTIDE SEQUENCE [LARGE SCALE GENOMIC DNA]</scope>
    <source>
        <strain evidence="5 7">X2</strain>
    </source>
</reference>
<dbReference type="Proteomes" id="UP000184204">
    <property type="component" value="Unassembled WGS sequence"/>
</dbReference>
<protein>
    <submittedName>
        <fullName evidence="5 6">Alcohol dehydrogenase</fullName>
        <ecNumber evidence="5">1.1.1.2</ecNumber>
    </submittedName>
</protein>